<reference evidence="2" key="1">
    <citation type="submission" date="2022-07" db="EMBL/GenBank/DDBJ databases">
        <title>Genome Sequence of Leucocoprinus birnbaumii.</title>
        <authorList>
            <person name="Buettner E."/>
        </authorList>
    </citation>
    <scope>NUCLEOTIDE SEQUENCE</scope>
    <source>
        <strain evidence="2">VT141</strain>
    </source>
</reference>
<sequence length="99" mass="10833">MMSRLMLNLHEKAELGIWSISDRSTYYGNPRDGGTMEESRSSAVIELDTIVTEDRAGTRGSITPPGLERIDEEPEGAEGTVQALQPRRLSFAAGLARIV</sequence>
<dbReference type="Proteomes" id="UP001213000">
    <property type="component" value="Unassembled WGS sequence"/>
</dbReference>
<accession>A0AAD5VLS4</accession>
<comment type="caution">
    <text evidence="2">The sequence shown here is derived from an EMBL/GenBank/DDBJ whole genome shotgun (WGS) entry which is preliminary data.</text>
</comment>
<dbReference type="EMBL" id="JANIEX010000734">
    <property type="protein sequence ID" value="KAJ3563671.1"/>
    <property type="molecule type" value="Genomic_DNA"/>
</dbReference>
<dbReference type="AlphaFoldDB" id="A0AAD5VLS4"/>
<feature type="region of interest" description="Disordered" evidence="1">
    <location>
        <begin position="55"/>
        <end position="80"/>
    </location>
</feature>
<gene>
    <name evidence="2" type="ORF">NP233_g8790</name>
</gene>
<proteinExistence type="predicted"/>
<evidence type="ECO:0000256" key="1">
    <source>
        <dbReference type="SAM" id="MobiDB-lite"/>
    </source>
</evidence>
<protein>
    <submittedName>
        <fullName evidence="2">Uncharacterized protein</fullName>
    </submittedName>
</protein>
<organism evidence="2 3">
    <name type="scientific">Leucocoprinus birnbaumii</name>
    <dbReference type="NCBI Taxonomy" id="56174"/>
    <lineage>
        <taxon>Eukaryota</taxon>
        <taxon>Fungi</taxon>
        <taxon>Dikarya</taxon>
        <taxon>Basidiomycota</taxon>
        <taxon>Agaricomycotina</taxon>
        <taxon>Agaricomycetes</taxon>
        <taxon>Agaricomycetidae</taxon>
        <taxon>Agaricales</taxon>
        <taxon>Agaricineae</taxon>
        <taxon>Agaricaceae</taxon>
        <taxon>Leucocoprinus</taxon>
    </lineage>
</organism>
<name>A0AAD5VLS4_9AGAR</name>
<keyword evidence="3" id="KW-1185">Reference proteome</keyword>
<evidence type="ECO:0000313" key="3">
    <source>
        <dbReference type="Proteomes" id="UP001213000"/>
    </source>
</evidence>
<evidence type="ECO:0000313" key="2">
    <source>
        <dbReference type="EMBL" id="KAJ3563671.1"/>
    </source>
</evidence>